<evidence type="ECO:0008006" key="3">
    <source>
        <dbReference type="Google" id="ProtNLM"/>
    </source>
</evidence>
<organism evidence="1 2">
    <name type="scientific">Malassezia furfur</name>
    <name type="common">Pityriasis versicolor infection agent</name>
    <name type="synonym">Pityrosporum furfur</name>
    <dbReference type="NCBI Taxonomy" id="55194"/>
    <lineage>
        <taxon>Eukaryota</taxon>
        <taxon>Fungi</taxon>
        <taxon>Dikarya</taxon>
        <taxon>Basidiomycota</taxon>
        <taxon>Ustilaginomycotina</taxon>
        <taxon>Malasseziomycetes</taxon>
        <taxon>Malasseziales</taxon>
        <taxon>Malasseziaceae</taxon>
        <taxon>Malassezia</taxon>
    </lineage>
</organism>
<dbReference type="PANTHER" id="PTHR15460:SF3">
    <property type="entry name" value="PEROXISOMAL MEMBRANE PROTEIN 4"/>
    <property type="match status" value="1"/>
</dbReference>
<evidence type="ECO:0000313" key="2">
    <source>
        <dbReference type="Proteomes" id="UP000818624"/>
    </source>
</evidence>
<name>A0ABY8EUH1_MALFU</name>
<protein>
    <recommendedName>
        <fullName evidence="3">Peroxisomal membrane protein 4</fullName>
    </recommendedName>
</protein>
<dbReference type="Pfam" id="PF02466">
    <property type="entry name" value="Tim17"/>
    <property type="match status" value="1"/>
</dbReference>
<dbReference type="EMBL" id="CP046237">
    <property type="protein sequence ID" value="WFD49246.1"/>
    <property type="molecule type" value="Genomic_DNA"/>
</dbReference>
<dbReference type="Proteomes" id="UP000818624">
    <property type="component" value="Chromosome 4"/>
</dbReference>
<reference evidence="1 2" key="1">
    <citation type="journal article" date="2020" name="Elife">
        <title>Loss of centromere function drives karyotype evolution in closely related Malassezia species.</title>
        <authorList>
            <person name="Sankaranarayanan S.R."/>
            <person name="Ianiri G."/>
            <person name="Coelho M.A."/>
            <person name="Reza M.H."/>
            <person name="Thimmappa B.C."/>
            <person name="Ganguly P."/>
            <person name="Vadnala R.N."/>
            <person name="Sun S."/>
            <person name="Siddharthan R."/>
            <person name="Tellgren-Roth C."/>
            <person name="Dawson T.L."/>
            <person name="Heitman J."/>
            <person name="Sanyal K."/>
        </authorList>
    </citation>
    <scope>NUCLEOTIDE SEQUENCE [LARGE SCALE GENOMIC DNA]</scope>
    <source>
        <strain evidence="1">CBS14141</strain>
    </source>
</reference>
<proteinExistence type="predicted"/>
<evidence type="ECO:0000313" key="1">
    <source>
        <dbReference type="EMBL" id="WFD49246.1"/>
    </source>
</evidence>
<gene>
    <name evidence="1" type="ORF">GLX27_003926</name>
</gene>
<dbReference type="PANTHER" id="PTHR15460">
    <property type="entry name" value="PEROXISOMAL MEMBRANE PROTEIN 4"/>
    <property type="match status" value="1"/>
</dbReference>
<dbReference type="PIRSF" id="PIRSF013674">
    <property type="entry name" value="PXMP4"/>
    <property type="match status" value="1"/>
</dbReference>
<sequence length="208" mass="23410">MSQIQGALTKFILNPANHDMLSVVKGARNGLVYGAKIRFPHALVMVFLFGTGSPREKFRKVLTATRQHAVRLGSYVAIYKTILAILRDLSPSGKQSPNHSFIAGLIGGWYMFGERTPINEQIVLYCVGRCIASLLPRAKVPSDYPADKVIPVDNTAHQIFAALTWGTVMWLFVNRRQRLNGGLVNSMDYLYVLSDKWDSMRNFLWHNV</sequence>
<keyword evidence="2" id="KW-1185">Reference proteome</keyword>
<accession>A0ABY8EUH1</accession>
<dbReference type="InterPro" id="IPR019531">
    <property type="entry name" value="Pmp4"/>
</dbReference>